<dbReference type="InterPro" id="IPR009030">
    <property type="entry name" value="Growth_fac_rcpt_cys_sf"/>
</dbReference>
<keyword evidence="3" id="KW-1185">Reference proteome</keyword>
<dbReference type="EMBL" id="JAFNEN010000052">
    <property type="protein sequence ID" value="KAG8197677.1"/>
    <property type="molecule type" value="Genomic_DNA"/>
</dbReference>
<sequence>MRNCVSFILMIFVVVLMIVDARSPVKCASQCNTAGCPAVDCSCGTYKDECNCCDHCLTCADSTCSPLAGDVCVEGYTCAHPVGTEYMERMNGDGKCVPSHTVNAEGMFAV</sequence>
<feature type="signal peptide" evidence="1">
    <location>
        <begin position="1"/>
        <end position="21"/>
    </location>
</feature>
<protein>
    <recommendedName>
        <fullName evidence="4">IGFBP N-terminal domain-containing protein</fullName>
    </recommendedName>
</protein>
<evidence type="ECO:0000256" key="1">
    <source>
        <dbReference type="SAM" id="SignalP"/>
    </source>
</evidence>
<gene>
    <name evidence="2" type="ORF">JTE90_001602</name>
</gene>
<feature type="chain" id="PRO_5043764735" description="IGFBP N-terminal domain-containing protein" evidence="1">
    <location>
        <begin position="22"/>
        <end position="110"/>
    </location>
</feature>
<reference evidence="2 3" key="1">
    <citation type="journal article" date="2022" name="Nat. Ecol. Evol.">
        <title>A masculinizing supergene underlies an exaggerated male reproductive morph in a spider.</title>
        <authorList>
            <person name="Hendrickx F."/>
            <person name="De Corte Z."/>
            <person name="Sonet G."/>
            <person name="Van Belleghem S.M."/>
            <person name="Kostlbacher S."/>
            <person name="Vangestel C."/>
        </authorList>
    </citation>
    <scope>NUCLEOTIDE SEQUENCE [LARGE SCALE GENOMIC DNA]</scope>
    <source>
        <strain evidence="2">W744_W776</strain>
    </source>
</reference>
<evidence type="ECO:0000313" key="3">
    <source>
        <dbReference type="Proteomes" id="UP000827092"/>
    </source>
</evidence>
<dbReference type="AlphaFoldDB" id="A0AAV6VLV0"/>
<proteinExistence type="predicted"/>
<accession>A0AAV6VLV0</accession>
<comment type="caution">
    <text evidence="2">The sequence shown here is derived from an EMBL/GenBank/DDBJ whole genome shotgun (WGS) entry which is preliminary data.</text>
</comment>
<name>A0AAV6VLV0_9ARAC</name>
<keyword evidence="1" id="KW-0732">Signal</keyword>
<dbReference type="SUPFAM" id="SSF57184">
    <property type="entry name" value="Growth factor receptor domain"/>
    <property type="match status" value="1"/>
</dbReference>
<organism evidence="2 3">
    <name type="scientific">Oedothorax gibbosus</name>
    <dbReference type="NCBI Taxonomy" id="931172"/>
    <lineage>
        <taxon>Eukaryota</taxon>
        <taxon>Metazoa</taxon>
        <taxon>Ecdysozoa</taxon>
        <taxon>Arthropoda</taxon>
        <taxon>Chelicerata</taxon>
        <taxon>Arachnida</taxon>
        <taxon>Araneae</taxon>
        <taxon>Araneomorphae</taxon>
        <taxon>Entelegynae</taxon>
        <taxon>Araneoidea</taxon>
        <taxon>Linyphiidae</taxon>
        <taxon>Erigoninae</taxon>
        <taxon>Oedothorax</taxon>
    </lineage>
</organism>
<evidence type="ECO:0008006" key="4">
    <source>
        <dbReference type="Google" id="ProtNLM"/>
    </source>
</evidence>
<dbReference type="Proteomes" id="UP000827092">
    <property type="component" value="Unassembled WGS sequence"/>
</dbReference>
<evidence type="ECO:0000313" key="2">
    <source>
        <dbReference type="EMBL" id="KAG8197677.1"/>
    </source>
</evidence>